<dbReference type="EMBL" id="LOIC01000088">
    <property type="protein sequence ID" value="OCA52881.1"/>
    <property type="molecule type" value="Genomic_DNA"/>
</dbReference>
<dbReference type="SUPFAM" id="SSF75304">
    <property type="entry name" value="Amidase signature (AS) enzymes"/>
    <property type="match status" value="1"/>
</dbReference>
<evidence type="ECO:0000256" key="1">
    <source>
        <dbReference type="ARBA" id="ARBA00009199"/>
    </source>
</evidence>
<dbReference type="Pfam" id="PF01425">
    <property type="entry name" value="Amidase"/>
    <property type="match status" value="1"/>
</dbReference>
<dbReference type="PANTHER" id="PTHR11895:SF7">
    <property type="entry name" value="GLUTAMYL-TRNA(GLN) AMIDOTRANSFERASE SUBUNIT A, MITOCHONDRIAL"/>
    <property type="match status" value="1"/>
</dbReference>
<comment type="caution">
    <text evidence="3">The sequence shown here is derived from an EMBL/GenBank/DDBJ whole genome shotgun (WGS) entry which is preliminary data.</text>
</comment>
<feature type="domain" description="Amidase" evidence="2">
    <location>
        <begin position="26"/>
        <end position="424"/>
    </location>
</feature>
<name>A0A1B8YCJ7_9GAMM</name>
<dbReference type="InterPro" id="IPR023631">
    <property type="entry name" value="Amidase_dom"/>
</dbReference>
<dbReference type="EC" id="6.3.5.-" evidence="3"/>
<sequence length="449" mass="49161">MMDEIISLSINELGERIRNGVISPVEILDEYMKRILCYDHKLNAFSEVYEADARATAKRAEQEIRSGNWRGPLHGIPFAVKDFFDLKGKVTGGGTNCFSQKAYVTAPVVATLLKQGMVLTGKHRAVELGMGAAGIMENSPTPLNPWGQSQKVAPGGSSNGSAVAVAAGLTPIALVTDTGGSARIPAAWCGVSGFRPSMGNLSSSGMLPLSQTMDTVGIIARHASDIFIVYNQLNPNLVYHSCINNLNIGILPSEEEYILDKETGLHYVSLLKVFSQMGMVIQKKPFPYPLSQCMKANSIITAFEAWQNYGYLCNSQNSLSDAIKVRLERGKEIKEKDYSEALIFCSHVRKIFSNWFQNVDALVIPTTPEPSWPIAEKDEHQPPNDFTRFVNFADLCAVSIPTGLNSQGLPFSLQIVCNRKKEKNALALAEFIECCIGFSNTALKILLKT</sequence>
<dbReference type="Proteomes" id="UP000092665">
    <property type="component" value="Unassembled WGS sequence"/>
</dbReference>
<evidence type="ECO:0000259" key="2">
    <source>
        <dbReference type="Pfam" id="PF01425"/>
    </source>
</evidence>
<evidence type="ECO:0000313" key="4">
    <source>
        <dbReference type="Proteomes" id="UP000092665"/>
    </source>
</evidence>
<comment type="similarity">
    <text evidence="1">Belongs to the amidase family.</text>
</comment>
<keyword evidence="4" id="KW-1185">Reference proteome</keyword>
<gene>
    <name evidence="3" type="primary">gatA_1</name>
    <name evidence="3" type="ORF">Phpb_03933</name>
</gene>
<keyword evidence="3" id="KW-0808">Transferase</keyword>
<dbReference type="GO" id="GO:0016740">
    <property type="term" value="F:transferase activity"/>
    <property type="evidence" value="ECO:0007669"/>
    <property type="project" value="UniProtKB-KW"/>
</dbReference>
<accession>A0A1B8YCJ7</accession>
<dbReference type="Gene3D" id="3.90.1300.10">
    <property type="entry name" value="Amidase signature (AS) domain"/>
    <property type="match status" value="1"/>
</dbReference>
<proteinExistence type="inferred from homology"/>
<keyword evidence="3" id="KW-0436">Ligase</keyword>
<dbReference type="PANTHER" id="PTHR11895">
    <property type="entry name" value="TRANSAMIDASE"/>
    <property type="match status" value="1"/>
</dbReference>
<evidence type="ECO:0000313" key="3">
    <source>
        <dbReference type="EMBL" id="OCA52881.1"/>
    </source>
</evidence>
<dbReference type="InterPro" id="IPR000120">
    <property type="entry name" value="Amidase"/>
</dbReference>
<dbReference type="InterPro" id="IPR036928">
    <property type="entry name" value="AS_sf"/>
</dbReference>
<dbReference type="GO" id="GO:0016874">
    <property type="term" value="F:ligase activity"/>
    <property type="evidence" value="ECO:0007669"/>
    <property type="project" value="UniProtKB-KW"/>
</dbReference>
<protein>
    <submittedName>
        <fullName evidence="3">Glutamyl-tRNA(Gln) amidotransferase subunit A</fullName>
        <ecNumber evidence="3">6.3.5.-</ecNumber>
    </submittedName>
</protein>
<dbReference type="AlphaFoldDB" id="A0A1B8YCJ7"/>
<dbReference type="PATRIC" id="fig|29488.15.peg.4326"/>
<dbReference type="RefSeq" id="WP_065391815.1">
    <property type="nucleotide sequence ID" value="NZ_CAWMQN010000088.1"/>
</dbReference>
<reference evidence="4" key="1">
    <citation type="submission" date="2015-11" db="EMBL/GenBank/DDBJ databases">
        <authorList>
            <person name="Tobias N.J."/>
            <person name="Mishra B."/>
            <person name="Gupta D.K."/>
            <person name="Thines M."/>
            <person name="Stinear T.P."/>
            <person name="Bode H.B."/>
        </authorList>
    </citation>
    <scope>NUCLEOTIDE SEQUENCE [LARGE SCALE GENOMIC DNA]</scope>
    <source>
        <strain evidence="4">PB45.5</strain>
    </source>
</reference>
<organism evidence="3 4">
    <name type="scientific">Photorhabdus namnaonensis</name>
    <dbReference type="NCBI Taxonomy" id="1851568"/>
    <lineage>
        <taxon>Bacteria</taxon>
        <taxon>Pseudomonadati</taxon>
        <taxon>Pseudomonadota</taxon>
        <taxon>Gammaproteobacteria</taxon>
        <taxon>Enterobacterales</taxon>
        <taxon>Morganellaceae</taxon>
        <taxon>Photorhabdus</taxon>
    </lineage>
</organism>